<name>A0A1G6NWG4_9FIRM</name>
<sequence length="52" mass="5977">MRSGEEESYILLDDIRISSMEKGFEIHSVIFVYRRIFNSLSISISSGLTLHV</sequence>
<reference evidence="2" key="1">
    <citation type="submission" date="2016-10" db="EMBL/GenBank/DDBJ databases">
        <authorList>
            <person name="Varghese N."/>
            <person name="Submissions S."/>
        </authorList>
    </citation>
    <scope>NUCLEOTIDE SEQUENCE [LARGE SCALE GENOMIC DNA]</scope>
    <source>
        <strain evidence="2">DSM 11005</strain>
    </source>
</reference>
<organism evidence="1 2">
    <name type="scientific">Succiniclasticum ruminis</name>
    <dbReference type="NCBI Taxonomy" id="40841"/>
    <lineage>
        <taxon>Bacteria</taxon>
        <taxon>Bacillati</taxon>
        <taxon>Bacillota</taxon>
        <taxon>Negativicutes</taxon>
        <taxon>Acidaminococcales</taxon>
        <taxon>Acidaminococcaceae</taxon>
        <taxon>Succiniclasticum</taxon>
    </lineage>
</organism>
<dbReference type="EMBL" id="FMYW01000017">
    <property type="protein sequence ID" value="SDC72129.1"/>
    <property type="molecule type" value="Genomic_DNA"/>
</dbReference>
<dbReference type="Proteomes" id="UP000198943">
    <property type="component" value="Unassembled WGS sequence"/>
</dbReference>
<evidence type="ECO:0000313" key="1">
    <source>
        <dbReference type="EMBL" id="SDC72129.1"/>
    </source>
</evidence>
<accession>A0A1G6NWG4</accession>
<proteinExistence type="predicted"/>
<keyword evidence="2" id="KW-1185">Reference proteome</keyword>
<gene>
    <name evidence="1" type="ORF">SAMN04487864_11716</name>
</gene>
<evidence type="ECO:0000313" key="2">
    <source>
        <dbReference type="Proteomes" id="UP000198943"/>
    </source>
</evidence>
<protein>
    <submittedName>
        <fullName evidence="1">Uncharacterized protein</fullName>
    </submittedName>
</protein>
<dbReference type="AlphaFoldDB" id="A0A1G6NWG4"/>